<proteinExistence type="predicted"/>
<keyword evidence="2" id="KW-1185">Reference proteome</keyword>
<accession>A0A016STR9</accession>
<dbReference type="EMBL" id="JARK01001514">
    <property type="protein sequence ID" value="EYB93796.1"/>
    <property type="molecule type" value="Genomic_DNA"/>
</dbReference>
<gene>
    <name evidence="1" type="primary">Acey_s0178.g635</name>
    <name evidence="1" type="ORF">Y032_0178g635</name>
</gene>
<protein>
    <submittedName>
        <fullName evidence="1">Uncharacterized protein</fullName>
    </submittedName>
</protein>
<evidence type="ECO:0000313" key="1">
    <source>
        <dbReference type="EMBL" id="EYB93796.1"/>
    </source>
</evidence>
<reference evidence="2" key="1">
    <citation type="journal article" date="2015" name="Nat. Genet.">
        <title>The genome and transcriptome of the zoonotic hookworm Ancylostoma ceylanicum identify infection-specific gene families.</title>
        <authorList>
            <person name="Schwarz E.M."/>
            <person name="Hu Y."/>
            <person name="Antoshechkin I."/>
            <person name="Miller M.M."/>
            <person name="Sternberg P.W."/>
            <person name="Aroian R.V."/>
        </authorList>
    </citation>
    <scope>NUCLEOTIDE SEQUENCE</scope>
    <source>
        <strain evidence="2">HY135</strain>
    </source>
</reference>
<evidence type="ECO:0000313" key="2">
    <source>
        <dbReference type="Proteomes" id="UP000024635"/>
    </source>
</evidence>
<dbReference type="Proteomes" id="UP000024635">
    <property type="component" value="Unassembled WGS sequence"/>
</dbReference>
<comment type="caution">
    <text evidence="1">The sequence shown here is derived from an EMBL/GenBank/DDBJ whole genome shotgun (WGS) entry which is preliminary data.</text>
</comment>
<sequence>MVLHISRIVCGGGSDVAKSSARTEYLLRMRSGGQWDASWKTSCAQTFLMIYVCDQNIQRYMLNVLK</sequence>
<organism evidence="1 2">
    <name type="scientific">Ancylostoma ceylanicum</name>
    <dbReference type="NCBI Taxonomy" id="53326"/>
    <lineage>
        <taxon>Eukaryota</taxon>
        <taxon>Metazoa</taxon>
        <taxon>Ecdysozoa</taxon>
        <taxon>Nematoda</taxon>
        <taxon>Chromadorea</taxon>
        <taxon>Rhabditida</taxon>
        <taxon>Rhabditina</taxon>
        <taxon>Rhabditomorpha</taxon>
        <taxon>Strongyloidea</taxon>
        <taxon>Ancylostomatidae</taxon>
        <taxon>Ancylostomatinae</taxon>
        <taxon>Ancylostoma</taxon>
    </lineage>
</organism>
<name>A0A016STR9_9BILA</name>
<dbReference type="AlphaFoldDB" id="A0A016STR9"/>